<keyword evidence="14" id="KW-1185">Reference proteome</keyword>
<dbReference type="GO" id="GO:0005886">
    <property type="term" value="C:plasma membrane"/>
    <property type="evidence" value="ECO:0007669"/>
    <property type="project" value="UniProtKB-SubCell"/>
</dbReference>
<dbReference type="PANTHER" id="PTHR30561">
    <property type="entry name" value="SMR FAMILY PROTON-DEPENDENT DRUG EFFLUX TRANSPORTER SUGE"/>
    <property type="match status" value="1"/>
</dbReference>
<dbReference type="GO" id="GO:0009103">
    <property type="term" value="P:lipopolysaccharide biosynthetic process"/>
    <property type="evidence" value="ECO:0007669"/>
    <property type="project" value="UniProtKB-KW"/>
</dbReference>
<evidence type="ECO:0000259" key="12">
    <source>
        <dbReference type="Pfam" id="PF00892"/>
    </source>
</evidence>
<dbReference type="InterPro" id="IPR000390">
    <property type="entry name" value="Small_drug/metabolite_transptr"/>
</dbReference>
<keyword evidence="9" id="KW-0443">Lipid metabolism</keyword>
<evidence type="ECO:0000313" key="14">
    <source>
        <dbReference type="Proteomes" id="UP000599312"/>
    </source>
</evidence>
<evidence type="ECO:0000256" key="11">
    <source>
        <dbReference type="SAM" id="Phobius"/>
    </source>
</evidence>
<feature type="transmembrane region" description="Helical" evidence="11">
    <location>
        <begin position="75"/>
        <end position="95"/>
    </location>
</feature>
<evidence type="ECO:0000256" key="10">
    <source>
        <dbReference type="ARBA" id="ARBA00023136"/>
    </source>
</evidence>
<evidence type="ECO:0000256" key="1">
    <source>
        <dbReference type="ARBA" id="ARBA00004651"/>
    </source>
</evidence>
<keyword evidence="10 11" id="KW-0472">Membrane</keyword>
<evidence type="ECO:0000256" key="4">
    <source>
        <dbReference type="ARBA" id="ARBA00022519"/>
    </source>
</evidence>
<keyword evidence="7" id="KW-0448">Lipopolysaccharide biosynthesis</keyword>
<comment type="caution">
    <text evidence="13">The sequence shown here is derived from an EMBL/GenBank/DDBJ whole genome shotgun (WGS) entry which is preliminary data.</text>
</comment>
<name>A0A931FU42_9HYPH</name>
<evidence type="ECO:0000256" key="9">
    <source>
        <dbReference type="ARBA" id="ARBA00023098"/>
    </source>
</evidence>
<proteinExistence type="predicted"/>
<keyword evidence="4" id="KW-0997">Cell inner membrane</keyword>
<dbReference type="SUPFAM" id="SSF103481">
    <property type="entry name" value="Multidrug resistance efflux transporter EmrE"/>
    <property type="match status" value="1"/>
</dbReference>
<feature type="transmembrane region" description="Helical" evidence="11">
    <location>
        <begin position="49"/>
        <end position="68"/>
    </location>
</feature>
<keyword evidence="6 11" id="KW-0812">Transmembrane</keyword>
<dbReference type="InterPro" id="IPR000620">
    <property type="entry name" value="EamA_dom"/>
</dbReference>
<evidence type="ECO:0000256" key="5">
    <source>
        <dbReference type="ARBA" id="ARBA00022556"/>
    </source>
</evidence>
<feature type="domain" description="EamA" evidence="12">
    <location>
        <begin position="6"/>
        <end position="117"/>
    </location>
</feature>
<comment type="subcellular location">
    <subcellularLocation>
        <location evidence="1">Cell membrane</location>
        <topology evidence="1">Multi-pass membrane protein</topology>
    </subcellularLocation>
</comment>
<accession>A0A931FU42</accession>
<dbReference type="GO" id="GO:0022857">
    <property type="term" value="F:transmembrane transporter activity"/>
    <property type="evidence" value="ECO:0007669"/>
    <property type="project" value="InterPro"/>
</dbReference>
<keyword evidence="2" id="KW-1003">Cell membrane</keyword>
<evidence type="ECO:0000256" key="7">
    <source>
        <dbReference type="ARBA" id="ARBA00022985"/>
    </source>
</evidence>
<dbReference type="AlphaFoldDB" id="A0A931FU42"/>
<keyword evidence="5" id="KW-0441">Lipid A biosynthesis</keyword>
<keyword evidence="8 11" id="KW-1133">Transmembrane helix</keyword>
<gene>
    <name evidence="13" type="ORF">I2H38_17985</name>
</gene>
<feature type="transmembrane region" description="Helical" evidence="11">
    <location>
        <begin position="101"/>
        <end position="118"/>
    </location>
</feature>
<organism evidence="13 14">
    <name type="scientific">Microvirga alba</name>
    <dbReference type="NCBI Taxonomy" id="2791025"/>
    <lineage>
        <taxon>Bacteria</taxon>
        <taxon>Pseudomonadati</taxon>
        <taxon>Pseudomonadota</taxon>
        <taxon>Alphaproteobacteria</taxon>
        <taxon>Hyphomicrobiales</taxon>
        <taxon>Methylobacteriaceae</taxon>
        <taxon>Microvirga</taxon>
    </lineage>
</organism>
<dbReference type="Proteomes" id="UP000599312">
    <property type="component" value="Unassembled WGS sequence"/>
</dbReference>
<protein>
    <submittedName>
        <fullName evidence="13">EamA family transporter</fullName>
    </submittedName>
</protein>
<dbReference type="InterPro" id="IPR037185">
    <property type="entry name" value="EmrE-like"/>
</dbReference>
<reference evidence="13" key="1">
    <citation type="submission" date="2020-11" db="EMBL/GenBank/DDBJ databases">
        <authorList>
            <person name="Kim M.K."/>
        </authorList>
    </citation>
    <scope>NUCLEOTIDE SEQUENCE</scope>
    <source>
        <strain evidence="13">BT350</strain>
    </source>
</reference>
<dbReference type="PANTHER" id="PTHR30561:SF9">
    <property type="entry name" value="4-AMINO-4-DEOXY-L-ARABINOSE-PHOSPHOUNDECAPRENOL FLIPPASE SUBUNIT ARNF-RELATED"/>
    <property type="match status" value="1"/>
</dbReference>
<dbReference type="GO" id="GO:0009245">
    <property type="term" value="P:lipid A biosynthetic process"/>
    <property type="evidence" value="ECO:0007669"/>
    <property type="project" value="UniProtKB-KW"/>
</dbReference>
<dbReference type="Pfam" id="PF00892">
    <property type="entry name" value="EamA"/>
    <property type="match status" value="1"/>
</dbReference>
<sequence>MKRTHFLIGFLALLALDTLGQIGFKITGENVAPIQIGLDFASRLLSEPWALTIALAYGGAFIVYMTLIRDAPVGLLFAASHLEIVTVTAASMVLFGDRLNLIQLFGCAAILGGVLLLAKTETDATHI</sequence>
<evidence type="ECO:0000256" key="3">
    <source>
        <dbReference type="ARBA" id="ARBA00022516"/>
    </source>
</evidence>
<evidence type="ECO:0000256" key="2">
    <source>
        <dbReference type="ARBA" id="ARBA00022475"/>
    </source>
</evidence>
<dbReference type="EMBL" id="JADQDO010000011">
    <property type="protein sequence ID" value="MBF9235266.1"/>
    <property type="molecule type" value="Genomic_DNA"/>
</dbReference>
<dbReference type="RefSeq" id="WP_196273260.1">
    <property type="nucleotide sequence ID" value="NZ_JADQDO010000011.1"/>
</dbReference>
<keyword evidence="3" id="KW-0444">Lipid biosynthesis</keyword>
<evidence type="ECO:0000256" key="8">
    <source>
        <dbReference type="ARBA" id="ARBA00022989"/>
    </source>
</evidence>
<evidence type="ECO:0000313" key="13">
    <source>
        <dbReference type="EMBL" id="MBF9235266.1"/>
    </source>
</evidence>
<evidence type="ECO:0000256" key="6">
    <source>
        <dbReference type="ARBA" id="ARBA00022692"/>
    </source>
</evidence>
<dbReference type="Gene3D" id="1.10.3730.20">
    <property type="match status" value="1"/>
</dbReference>